<dbReference type="PANTHER" id="PTHR42731">
    <property type="entry name" value="SLL1084 PROTEIN"/>
    <property type="match status" value="1"/>
</dbReference>
<protein>
    <submittedName>
        <fullName evidence="2">B12-binding domain-containing radical SAM protein</fullName>
    </submittedName>
</protein>
<feature type="domain" description="Radical SAM core" evidence="1">
    <location>
        <begin position="312"/>
        <end position="497"/>
    </location>
</feature>
<dbReference type="GO" id="GO:0051536">
    <property type="term" value="F:iron-sulfur cluster binding"/>
    <property type="evidence" value="ECO:0007669"/>
    <property type="project" value="InterPro"/>
</dbReference>
<organism evidence="2">
    <name type="scientific">Caldiarchaeum subterraneum</name>
    <dbReference type="NCBI Taxonomy" id="311458"/>
    <lineage>
        <taxon>Archaea</taxon>
        <taxon>Nitrososphaerota</taxon>
        <taxon>Candidatus Caldarchaeales</taxon>
        <taxon>Candidatus Caldarchaeaceae</taxon>
        <taxon>Candidatus Caldarchaeum</taxon>
    </lineage>
</organism>
<dbReference type="InterPro" id="IPR058240">
    <property type="entry name" value="rSAM_sf"/>
</dbReference>
<dbReference type="InterPro" id="IPR023404">
    <property type="entry name" value="rSAM_horseshoe"/>
</dbReference>
<dbReference type="GO" id="GO:0003824">
    <property type="term" value="F:catalytic activity"/>
    <property type="evidence" value="ECO:0007669"/>
    <property type="project" value="InterPro"/>
</dbReference>
<name>A0A7C5QK51_CALS0</name>
<dbReference type="Gene3D" id="3.80.30.20">
    <property type="entry name" value="tm_1862 like domain"/>
    <property type="match status" value="1"/>
</dbReference>
<gene>
    <name evidence="2" type="ORF">ENM11_06965</name>
</gene>
<comment type="caution">
    <text evidence="2">The sequence shown here is derived from an EMBL/GenBank/DDBJ whole genome shotgun (WGS) entry which is preliminary data.</text>
</comment>
<accession>A0A7C5QK51</accession>
<proteinExistence type="predicted"/>
<dbReference type="PANTHER" id="PTHR42731:SF4">
    <property type="entry name" value="RADICAL SAM DOMAIN PROTEIN"/>
    <property type="match status" value="1"/>
</dbReference>
<dbReference type="SUPFAM" id="SSF102114">
    <property type="entry name" value="Radical SAM enzymes"/>
    <property type="match status" value="1"/>
</dbReference>
<evidence type="ECO:0000259" key="1">
    <source>
        <dbReference type="Pfam" id="PF04055"/>
    </source>
</evidence>
<evidence type="ECO:0000313" key="2">
    <source>
        <dbReference type="EMBL" id="HHK68874.1"/>
    </source>
</evidence>
<dbReference type="InterPro" id="IPR007197">
    <property type="entry name" value="rSAM"/>
</dbReference>
<dbReference type="SFLD" id="SFLDG01082">
    <property type="entry name" value="B12-binding_domain_containing"/>
    <property type="match status" value="1"/>
</dbReference>
<sequence length="631" mass="71443">MLKIVRPFFTLSCDSKDVKNREGWLKKVSRPIPERRYSALIDLYPETAYIQVLNQHVRMVQVVLTFDPSLGHRFHDFPLLSFLPCAPVKYVPSPVYHYLSLPDVPYDPHGRALLAPYAIRKIEACLVKKSKLEVVVAHPRFVSRFIGPDTKIIGVNTMDPLGLGPLTLMFNNAGREKSWVTKEFEELMALIAVAKKNTGCRAKVVVGGSGEWEFEHRKEEIERLGIDYVVQGEMDDIVHLLFEQLVEDSLDKTMFMHGYKTTTFDAHGRPFIRYVQDPAGRFICRNPASKYRLPKIEDIPTIVNPAISGQAEIMRGCGIDCDFCEVTTRPLRYYPPEKVLEEVEVNLRGGIDNAWFVTDNQWAYMVRDPQFWPNKEAIFRLYRTVMSRVSKANPMHATLAPAAADPEAAMGVAKIVGAGPDKHIGVQIGLETGSDKLILKHMANKAKPLKVGVDGTWAEIVVEGQKVYNAAYWIPAYTIILGQEGETDEDSWDTIGLINYMASLNLYFTVTPMALVNLGSLRGTNVLTDVYAKLTPAQAALIYVCWRNTKRMAESIAFKISKDSFLLRILTTTILNAGARFWLDRLEKYFTRLGKEYERAIGKAKTYTHIKTMGTDFNKLRQQYKAMRVAV</sequence>
<dbReference type="AlphaFoldDB" id="A0A7C5QK51"/>
<reference evidence="2" key="1">
    <citation type="journal article" date="2020" name="mSystems">
        <title>Genome- and Community-Level Interaction Insights into Carbon Utilization and Element Cycling Functions of Hydrothermarchaeota in Hydrothermal Sediment.</title>
        <authorList>
            <person name="Zhou Z."/>
            <person name="Liu Y."/>
            <person name="Xu W."/>
            <person name="Pan J."/>
            <person name="Luo Z.H."/>
            <person name="Li M."/>
        </authorList>
    </citation>
    <scope>NUCLEOTIDE SEQUENCE [LARGE SCALE GENOMIC DNA]</scope>
    <source>
        <strain evidence="2">SpSt-1056</strain>
    </source>
</reference>
<dbReference type="Pfam" id="PF04055">
    <property type="entry name" value="Radical_SAM"/>
    <property type="match status" value="1"/>
</dbReference>
<dbReference type="EMBL" id="DRWN01000058">
    <property type="protein sequence ID" value="HHK68874.1"/>
    <property type="molecule type" value="Genomic_DNA"/>
</dbReference>
<dbReference type="SFLD" id="SFLDS00029">
    <property type="entry name" value="Radical_SAM"/>
    <property type="match status" value="1"/>
</dbReference>